<keyword evidence="3" id="KW-1185">Reference proteome</keyword>
<evidence type="ECO:0000256" key="1">
    <source>
        <dbReference type="SAM" id="MobiDB-lite"/>
    </source>
</evidence>
<organism evidence="2 3">
    <name type="scientific">Octopus vulgaris</name>
    <name type="common">Common octopus</name>
    <dbReference type="NCBI Taxonomy" id="6645"/>
    <lineage>
        <taxon>Eukaryota</taxon>
        <taxon>Metazoa</taxon>
        <taxon>Spiralia</taxon>
        <taxon>Lophotrochozoa</taxon>
        <taxon>Mollusca</taxon>
        <taxon>Cephalopoda</taxon>
        <taxon>Coleoidea</taxon>
        <taxon>Octopodiformes</taxon>
        <taxon>Octopoda</taxon>
        <taxon>Incirrata</taxon>
        <taxon>Octopodidae</taxon>
        <taxon>Octopus</taxon>
    </lineage>
</organism>
<evidence type="ECO:0000313" key="2">
    <source>
        <dbReference type="EMBL" id="CAI9740540.1"/>
    </source>
</evidence>
<evidence type="ECO:0008006" key="4">
    <source>
        <dbReference type="Google" id="ProtNLM"/>
    </source>
</evidence>
<reference evidence="2" key="1">
    <citation type="submission" date="2023-08" db="EMBL/GenBank/DDBJ databases">
        <authorList>
            <person name="Alioto T."/>
            <person name="Alioto T."/>
            <person name="Gomez Garrido J."/>
        </authorList>
    </citation>
    <scope>NUCLEOTIDE SEQUENCE</scope>
</reference>
<gene>
    <name evidence="2" type="ORF">OCTVUL_1B001921</name>
</gene>
<dbReference type="EMBL" id="OX597838">
    <property type="protein sequence ID" value="CAI9740540.1"/>
    <property type="molecule type" value="Genomic_DNA"/>
</dbReference>
<proteinExistence type="predicted"/>
<protein>
    <recommendedName>
        <fullName evidence="4">C3H1-type domain-containing protein</fullName>
    </recommendedName>
</protein>
<sequence>METLGATGYQSYYQFSPSDYYDQPLYEDCVEYPVFDGTNIDYSPGAQGIDLYNGTLNSCNDYENGYEDYLRILNNNQLMDTYEHYENEQICAYADNPLEINHSQEEIFGEFNVPNSVESQRTTCDINYIISTYGQSFAFFCKICLERSEISKESSDNPHQCAGSIAHYWESTKVLQCITQSVMITIRKPFTVRKEASYSICTAGSFCTKNLCTYAHSEVERDVWRLERDEGIGQERLVEVCKAFQCRDPSDDNEQLDMSDIETEDLSDDADRQRRHVSNIHKDDSFGFSNAQNSRLTINNLKLHDKKLDTSNTLAFKSEDVLTNAATIHPIGRVVYYTLKPSCRNGENHRHPRFIPRENLPRRPPYSREDVTKVFEKNGHNNKTTRRSLAEKTTSDYNGNHGVCIGKNEIPGRVTLLRRPSDVTEKNENPVDILISNDTFATSEHQTPVSAENGGVDPNSLDWPQSSYSYCKSFSVPDSNKYLLDYMTIKDSVETRASDIECTRFRNSWLCATYLLDSSNDKQNREINGSCIGENKELCDRPAPKEETPDEESDIDEWKMLSRETFHEAFLGLNPAYYTKELADD</sequence>
<name>A0AA36FIX0_OCTVU</name>
<feature type="compositionally biased region" description="Acidic residues" evidence="1">
    <location>
        <begin position="251"/>
        <end position="268"/>
    </location>
</feature>
<dbReference type="AlphaFoldDB" id="A0AA36FIX0"/>
<dbReference type="Proteomes" id="UP001162480">
    <property type="component" value="Chromosome 25"/>
</dbReference>
<feature type="region of interest" description="Disordered" evidence="1">
    <location>
        <begin position="250"/>
        <end position="272"/>
    </location>
</feature>
<evidence type="ECO:0000313" key="3">
    <source>
        <dbReference type="Proteomes" id="UP001162480"/>
    </source>
</evidence>
<accession>A0AA36FIX0</accession>